<dbReference type="PANTHER" id="PTHR22545">
    <property type="entry name" value="CENTROSOMAL PROTEIN OF 95 KDA"/>
    <property type="match status" value="1"/>
</dbReference>
<feature type="coiled-coil region" evidence="1">
    <location>
        <begin position="831"/>
        <end position="873"/>
    </location>
</feature>
<feature type="compositionally biased region" description="Basic and acidic residues" evidence="2">
    <location>
        <begin position="329"/>
        <end position="343"/>
    </location>
</feature>
<proteinExistence type="predicted"/>
<feature type="domain" description="DUF5745" evidence="3">
    <location>
        <begin position="69"/>
        <end position="127"/>
    </location>
</feature>
<name>A0A803K1E4_XENTR</name>
<feature type="compositionally biased region" description="Basic and acidic residues" evidence="2">
    <location>
        <begin position="156"/>
        <end position="165"/>
    </location>
</feature>
<feature type="compositionally biased region" description="Polar residues" evidence="2">
    <location>
        <begin position="496"/>
        <end position="513"/>
    </location>
</feature>
<feature type="region of interest" description="Disordered" evidence="2">
    <location>
        <begin position="272"/>
        <end position="350"/>
    </location>
</feature>
<evidence type="ECO:0000313" key="4">
    <source>
        <dbReference type="Ensembl" id="ENSXETP00000114119"/>
    </source>
</evidence>
<evidence type="ECO:0000313" key="7">
    <source>
        <dbReference type="Xenbase" id="XB-GENE-962343"/>
    </source>
</evidence>
<evidence type="ECO:0000313" key="5">
    <source>
        <dbReference type="Proteomes" id="UP000008143"/>
    </source>
</evidence>
<dbReference type="AGR" id="Xenbase:XB-GENE-962343"/>
<dbReference type="OMA" id="KHSQPWK"/>
<sequence length="901" mass="103110">MPYPGGNPECLCVTPYFPRSMGTQETEWVDVANSLLSKCHINLQVQEVSGCDARVFLALYEAILGEKVPDFIPDAQNPETNAHNVQSVIDSLALDYLQVSLSHITGENIVRGDTESIQNLLEIFDGLLEYLTEQISEASSQNGEDLDDRDFSQRRQNDEVPKAQEELLPTLRPPPLAGSPALSSEVFVPSWEVDGSESTAELIRLGDTAQTFTWRGLSLERATYVQREEEPVPKQPSVEGGEGLPQAPACVPSHRVGEGYVAVNGFSVPGSHHEDLQPAIPLNRPYQPGRPPTADREAAGSGGPSHVHIQSHERLPSTGGPQAPAVDSRQGKSPDGAETRDTHNGTSVSPFQKKVAFRTLPDIRLMTLHSTLTDCENGALAKEEELEQTDSTMQPEISERYSAPGSRHSLFDSWATDTKLSSITEEPFSVQRARNRLSEQELQEMSEKLSRKLDELDLMLKKALGAQAGGAEPREEDKLSQHSDSIMEFRRKKQLQAMQSSRKQQNRPRSLSPTPLAPPRHPLHPQFEDALHRKAKGEAGKIRRGLQKELDLQRMKSQLLANDYEEQLKDLVQTERAQLSALKAKLKQTEEECEQNVCKEPKEKLQPEMVYSAKRFVCTPKGSKVPALRTQPRKVARMKVKENDLLPLLLDEFPCLQISPHTLRRMWQGQVSQMERLAKASQGDQRSERRLQIEVEEAQKKQDLLVDIIRKEQGQNQRLKEFRERIGLQKSAQNRMKERRQQAVRARRYYEDYHVQLRAKLMRARTREERLFKKLFEEGLELQKERLREIRSYTREQRLEQRKRHKDELDSMENYYKDQFSMLADAVTQERQQIQAQEQAQAKTLQKIKRELRGKMEKEIRDLQEMIIRTDEDAFFRDLEAERLRRRLQMASYQYSKSHCM</sequence>
<dbReference type="Gene3D" id="1.10.418.10">
    <property type="entry name" value="Calponin-like domain"/>
    <property type="match status" value="1"/>
</dbReference>
<dbReference type="GO" id="GO:0000922">
    <property type="term" value="C:spindle pole"/>
    <property type="evidence" value="ECO:0000318"/>
    <property type="project" value="GO_Central"/>
</dbReference>
<dbReference type="OrthoDB" id="545730at2759"/>
<dbReference type="AlphaFoldDB" id="A0A803K1E4"/>
<evidence type="ECO:0000259" key="3">
    <source>
        <dbReference type="Pfam" id="PF19016"/>
    </source>
</evidence>
<feature type="region of interest" description="Disordered" evidence="2">
    <location>
        <begin position="227"/>
        <end position="246"/>
    </location>
</feature>
<dbReference type="GeneID" id="779908"/>
<dbReference type="Ensembl" id="ENSXETT00000108201">
    <property type="protein sequence ID" value="ENSXETP00000114119"/>
    <property type="gene ID" value="ENSXETG00000012584"/>
</dbReference>
<evidence type="ECO:0000256" key="2">
    <source>
        <dbReference type="SAM" id="MobiDB-lite"/>
    </source>
</evidence>
<accession>A0A803K1E4</accession>
<organism evidence="4">
    <name type="scientific">Xenopus tropicalis</name>
    <name type="common">Western clawed frog</name>
    <name type="synonym">Silurana tropicalis</name>
    <dbReference type="NCBI Taxonomy" id="8364"/>
    <lineage>
        <taxon>Eukaryota</taxon>
        <taxon>Metazoa</taxon>
        <taxon>Chordata</taxon>
        <taxon>Craniata</taxon>
        <taxon>Vertebrata</taxon>
        <taxon>Euteleostomi</taxon>
        <taxon>Amphibia</taxon>
        <taxon>Batrachia</taxon>
        <taxon>Anura</taxon>
        <taxon>Pipoidea</taxon>
        <taxon>Pipidae</taxon>
        <taxon>Xenopodinae</taxon>
        <taxon>Xenopus</taxon>
        <taxon>Silurana</taxon>
    </lineage>
</organism>
<evidence type="ECO:0000256" key="1">
    <source>
        <dbReference type="SAM" id="Coils"/>
    </source>
</evidence>
<dbReference type="InterPro" id="IPR036872">
    <property type="entry name" value="CH_dom_sf"/>
</dbReference>
<reference evidence="4" key="1">
    <citation type="journal article" date="2010" name="Science">
        <title>The genome of the Western clawed frog Xenopus tropicalis.</title>
        <authorList>
            <person name="Hellsten U."/>
            <person name="Harland R.M."/>
            <person name="Gilchrist M.J."/>
            <person name="Hendrix D."/>
            <person name="Jurka J."/>
            <person name="Kapitonov V."/>
            <person name="Ovcharenko I."/>
            <person name="Putnam N.H."/>
            <person name="Shu S."/>
            <person name="Taher L."/>
            <person name="Blitz I.L."/>
            <person name="Blumberg B."/>
            <person name="Dichmann D.S."/>
            <person name="Dubchak I."/>
            <person name="Amaya E."/>
            <person name="Detter J.C."/>
            <person name="Fletcher R."/>
            <person name="Gerhard D.S."/>
            <person name="Goodstein D."/>
            <person name="Graves T."/>
            <person name="Grigoriev I.V."/>
            <person name="Grimwood J."/>
            <person name="Kawashima T."/>
            <person name="Lindquist E."/>
            <person name="Lucas S.M."/>
            <person name="Mead P.E."/>
            <person name="Mitros T."/>
            <person name="Ogino H."/>
            <person name="Ohta Y."/>
            <person name="Poliakov A.V."/>
            <person name="Pollet N."/>
            <person name="Robert J."/>
            <person name="Salamov A."/>
            <person name="Sater A.K."/>
            <person name="Schmutz J."/>
            <person name="Terry A."/>
            <person name="Vize P.D."/>
            <person name="Warren W.C."/>
            <person name="Wells D."/>
            <person name="Wills A."/>
            <person name="Wilson R.K."/>
            <person name="Zimmerman L.B."/>
            <person name="Zorn A.M."/>
            <person name="Grainger R."/>
            <person name="Grammer T."/>
            <person name="Khokha M.K."/>
            <person name="Richardson P.M."/>
            <person name="Rokhsar D.S."/>
        </authorList>
    </citation>
    <scope>NUCLEOTIDE SEQUENCE [LARGE SCALE GENOMIC DNA]</scope>
    <source>
        <strain evidence="4">Nigerian</strain>
    </source>
</reference>
<dbReference type="SUPFAM" id="SSF47576">
    <property type="entry name" value="Calponin-homology domain, CH-domain"/>
    <property type="match status" value="1"/>
</dbReference>
<keyword evidence="5" id="KW-1185">Reference proteome</keyword>
<dbReference type="Proteomes" id="UP000008143">
    <property type="component" value="Chromosome 10"/>
</dbReference>
<dbReference type="Pfam" id="PF19016">
    <property type="entry name" value="DUF5745"/>
    <property type="match status" value="1"/>
</dbReference>
<dbReference type="RefSeq" id="XP_031750031.1">
    <property type="nucleotide sequence ID" value="XM_031894171.1"/>
</dbReference>
<feature type="region of interest" description="Disordered" evidence="2">
    <location>
        <begin position="156"/>
        <end position="180"/>
    </location>
</feature>
<dbReference type="PANTHER" id="PTHR22545:SF0">
    <property type="entry name" value="CENTROSOMAL PROTEIN OF 95 KDA"/>
    <property type="match status" value="1"/>
</dbReference>
<dbReference type="Xenbase" id="XB-GENE-962343">
    <property type="gene designation" value="cep95"/>
</dbReference>
<dbReference type="InterPro" id="IPR044039">
    <property type="entry name" value="DUF5745"/>
</dbReference>
<reference evidence="4" key="2">
    <citation type="submission" date="2021-03" db="UniProtKB">
        <authorList>
            <consortium name="Ensembl"/>
        </authorList>
    </citation>
    <scope>IDENTIFICATION</scope>
</reference>
<dbReference type="Bgee" id="ENSXETG00000012584">
    <property type="expression patterns" value="Expressed in 2-cell stage embryo and 12 other cell types or tissues"/>
</dbReference>
<feature type="coiled-coil region" evidence="1">
    <location>
        <begin position="435"/>
        <end position="462"/>
    </location>
</feature>
<feature type="region of interest" description="Disordered" evidence="2">
    <location>
        <begin position="491"/>
        <end position="525"/>
    </location>
</feature>
<feature type="coiled-coil region" evidence="1">
    <location>
        <begin position="565"/>
        <end position="599"/>
    </location>
</feature>
<protein>
    <submittedName>
        <fullName evidence="4">Centrosomal protein 95kDa</fullName>
    </submittedName>
    <submittedName>
        <fullName evidence="6">Centrosomal protein of 95 kDa isoform X1</fullName>
    </submittedName>
</protein>
<dbReference type="GeneTree" id="ENSGT00390000005412"/>
<dbReference type="CTD" id="90799"/>
<dbReference type="GO" id="GO:0005813">
    <property type="term" value="C:centrosome"/>
    <property type="evidence" value="ECO:0007669"/>
    <property type="project" value="InterPro"/>
</dbReference>
<keyword evidence="1" id="KW-0175">Coiled coil</keyword>
<dbReference type="InterPro" id="IPR026619">
    <property type="entry name" value="CEP95"/>
</dbReference>
<gene>
    <name evidence="4 6 7" type="primary">cep95</name>
    <name evidence="6" type="synonym">ccdc45</name>
</gene>
<evidence type="ECO:0000313" key="6">
    <source>
        <dbReference type="RefSeq" id="XP_031750031.1"/>
    </source>
</evidence>
<reference evidence="6" key="3">
    <citation type="submission" date="2025-04" db="UniProtKB">
        <authorList>
            <consortium name="RefSeq"/>
        </authorList>
    </citation>
    <scope>IDENTIFICATION</scope>
    <source>
        <strain evidence="6">Nigerian</strain>
        <tissue evidence="6">Liver and blood</tissue>
    </source>
</reference>